<dbReference type="EMBL" id="CP042430">
    <property type="protein sequence ID" value="QEC48279.1"/>
    <property type="molecule type" value="Genomic_DNA"/>
</dbReference>
<feature type="transmembrane region" description="Helical" evidence="1">
    <location>
        <begin position="79"/>
        <end position="101"/>
    </location>
</feature>
<feature type="transmembrane region" description="Helical" evidence="1">
    <location>
        <begin position="113"/>
        <end position="137"/>
    </location>
</feature>
<accession>A0A5B8U581</accession>
<feature type="transmembrane region" description="Helical" evidence="1">
    <location>
        <begin position="20"/>
        <end position="41"/>
    </location>
</feature>
<dbReference type="Proteomes" id="UP000321805">
    <property type="component" value="Chromosome"/>
</dbReference>
<dbReference type="KEGG" id="bsol:FSW04_12345"/>
<dbReference type="OrthoDB" id="3436109at2"/>
<reference evidence="2 3" key="1">
    <citation type="journal article" date="2018" name="J. Microbiol.">
        <title>Baekduia soli gen. nov., sp. nov., a novel bacterium isolated from the soil of Baekdu Mountain and proposal of a novel family name, Baekduiaceae fam. nov.</title>
        <authorList>
            <person name="An D.S."/>
            <person name="Siddiqi M.Z."/>
            <person name="Kim K.H."/>
            <person name="Yu H.S."/>
            <person name="Im W.T."/>
        </authorList>
    </citation>
    <scope>NUCLEOTIDE SEQUENCE [LARGE SCALE GENOMIC DNA]</scope>
    <source>
        <strain evidence="2 3">BR7-21</strain>
    </source>
</reference>
<keyword evidence="1" id="KW-0472">Membrane</keyword>
<keyword evidence="1" id="KW-0812">Transmembrane</keyword>
<evidence type="ECO:0000256" key="1">
    <source>
        <dbReference type="SAM" id="Phobius"/>
    </source>
</evidence>
<feature type="transmembrane region" description="Helical" evidence="1">
    <location>
        <begin position="53"/>
        <end position="73"/>
    </location>
</feature>
<dbReference type="AlphaFoldDB" id="A0A5B8U581"/>
<keyword evidence="1" id="KW-1133">Transmembrane helix</keyword>
<gene>
    <name evidence="2" type="ORF">FSW04_12345</name>
</gene>
<protein>
    <submittedName>
        <fullName evidence="2">Uncharacterized protein</fullName>
    </submittedName>
</protein>
<organism evidence="2 3">
    <name type="scientific">Baekduia soli</name>
    <dbReference type="NCBI Taxonomy" id="496014"/>
    <lineage>
        <taxon>Bacteria</taxon>
        <taxon>Bacillati</taxon>
        <taxon>Actinomycetota</taxon>
        <taxon>Thermoleophilia</taxon>
        <taxon>Solirubrobacterales</taxon>
        <taxon>Baekduiaceae</taxon>
        <taxon>Baekduia</taxon>
    </lineage>
</organism>
<sequence>MGTEPGPAPVRIALRPISSPLGLGFLALAGAAVLASSLQLGWTPAGERGQVGLLVLVFTPVPQLLASVFGFLARDPVAATGMGVVAAGWTARGAVLLVSAAGSRSDALGTLELLIAAAVAISALEAAGGTAVVAAVMSLTALDFLLSGLQELGVGELATAVGVVGVALAAVALYAAAALALEDLRRRTVLPTGRRGGGRRALHGDLADQLEGVAHEAGVRRQL</sequence>
<name>A0A5B8U581_9ACTN</name>
<feature type="transmembrane region" description="Helical" evidence="1">
    <location>
        <begin position="157"/>
        <end position="181"/>
    </location>
</feature>
<keyword evidence="3" id="KW-1185">Reference proteome</keyword>
<proteinExistence type="predicted"/>
<dbReference type="RefSeq" id="WP_146919641.1">
    <property type="nucleotide sequence ID" value="NZ_CP042430.1"/>
</dbReference>
<evidence type="ECO:0000313" key="2">
    <source>
        <dbReference type="EMBL" id="QEC48279.1"/>
    </source>
</evidence>
<evidence type="ECO:0000313" key="3">
    <source>
        <dbReference type="Proteomes" id="UP000321805"/>
    </source>
</evidence>